<dbReference type="InterPro" id="IPR006869">
    <property type="entry name" value="DUF547"/>
</dbReference>
<keyword evidence="3" id="KW-1185">Reference proteome</keyword>
<protein>
    <submittedName>
        <fullName evidence="2">DUF547 domain-containing protein</fullName>
    </submittedName>
</protein>
<accession>A0ABD5RDU2</accession>
<dbReference type="Proteomes" id="UP001596201">
    <property type="component" value="Unassembled WGS sequence"/>
</dbReference>
<name>A0ABD5RDU2_9EURY</name>
<feature type="domain" description="DUF547" evidence="1">
    <location>
        <begin position="48"/>
        <end position="169"/>
    </location>
</feature>
<evidence type="ECO:0000313" key="2">
    <source>
        <dbReference type="EMBL" id="MFC5368153.1"/>
    </source>
</evidence>
<dbReference type="EMBL" id="JBHSKX010000002">
    <property type="protein sequence ID" value="MFC5368153.1"/>
    <property type="molecule type" value="Genomic_DNA"/>
</dbReference>
<dbReference type="PANTHER" id="PTHR46361">
    <property type="entry name" value="ELECTRON CARRIER/ PROTEIN DISULFIDE OXIDOREDUCTASE"/>
    <property type="match status" value="1"/>
</dbReference>
<dbReference type="AlphaFoldDB" id="A0ABD5RDU2"/>
<proteinExistence type="predicted"/>
<organism evidence="2 3">
    <name type="scientific">Salinirubrum litoreum</name>
    <dbReference type="NCBI Taxonomy" id="1126234"/>
    <lineage>
        <taxon>Archaea</taxon>
        <taxon>Methanobacteriati</taxon>
        <taxon>Methanobacteriota</taxon>
        <taxon>Stenosarchaea group</taxon>
        <taxon>Halobacteria</taxon>
        <taxon>Halobacteriales</taxon>
        <taxon>Haloferacaceae</taxon>
        <taxon>Salinirubrum</taxon>
    </lineage>
</organism>
<reference evidence="2 3" key="1">
    <citation type="journal article" date="2019" name="Int. J. Syst. Evol. Microbiol.">
        <title>The Global Catalogue of Microorganisms (GCM) 10K type strain sequencing project: providing services to taxonomists for standard genome sequencing and annotation.</title>
        <authorList>
            <consortium name="The Broad Institute Genomics Platform"/>
            <consortium name="The Broad Institute Genome Sequencing Center for Infectious Disease"/>
            <person name="Wu L."/>
            <person name="Ma J."/>
        </authorList>
    </citation>
    <scope>NUCLEOTIDE SEQUENCE [LARGE SCALE GENOMIC DNA]</scope>
    <source>
        <strain evidence="2 3">CGMCC 1.12237</strain>
    </source>
</reference>
<dbReference type="PANTHER" id="PTHR46361:SF3">
    <property type="entry name" value="ELECTRON CARRIER_ PROTEIN DISULFIDE OXIDOREDUCTASE"/>
    <property type="match status" value="1"/>
</dbReference>
<dbReference type="RefSeq" id="WP_227230386.1">
    <property type="nucleotide sequence ID" value="NZ_JAJCVJ010000002.1"/>
</dbReference>
<comment type="caution">
    <text evidence="2">The sequence shown here is derived from an EMBL/GenBank/DDBJ whole genome shotgun (WGS) entry which is preliminary data.</text>
</comment>
<gene>
    <name evidence="2" type="ORF">ACFPJ5_14550</name>
</gene>
<evidence type="ECO:0000313" key="3">
    <source>
        <dbReference type="Proteomes" id="UP001596201"/>
    </source>
</evidence>
<sequence>MSTTTESDLVSLSADYLGAVRRGQPTEEHRTRLAGTSFTDLRQGLPDDDHRLAFWLNVYNAAVQDVLTDDPGRFSRWQFFRKPLLVVANRELSPDDIEHGILRRSQTAWGLGYVPNPLPSGFERGLRVESVDPRIHFALNCGASSCPAIEAYSAETIDAELDLAAETYLASEVAYDPDRNVARVPRLCRWYRGDFGGPEGVRRMLRRYDVIPAEADPKLTYAEYDWDLSLGNYR</sequence>
<dbReference type="Pfam" id="PF04784">
    <property type="entry name" value="DUF547"/>
    <property type="match status" value="1"/>
</dbReference>
<evidence type="ECO:0000259" key="1">
    <source>
        <dbReference type="Pfam" id="PF04784"/>
    </source>
</evidence>